<evidence type="ECO:0000256" key="1">
    <source>
        <dbReference type="SAM" id="Phobius"/>
    </source>
</evidence>
<keyword evidence="1" id="KW-1133">Transmembrane helix</keyword>
<organism evidence="2 3">
    <name type="scientific">Haloplanus ruber</name>
    <dbReference type="NCBI Taxonomy" id="869892"/>
    <lineage>
        <taxon>Archaea</taxon>
        <taxon>Methanobacteriati</taxon>
        <taxon>Methanobacteriota</taxon>
        <taxon>Stenosarchaea group</taxon>
        <taxon>Halobacteria</taxon>
        <taxon>Halobacteriales</taxon>
        <taxon>Haloferacaceae</taxon>
        <taxon>Haloplanus</taxon>
    </lineage>
</organism>
<keyword evidence="1" id="KW-0472">Membrane</keyword>
<comment type="caution">
    <text evidence="2">The sequence shown here is derived from an EMBL/GenBank/DDBJ whole genome shotgun (WGS) entry which is preliminary data.</text>
</comment>
<keyword evidence="3" id="KW-1185">Reference proteome</keyword>
<evidence type="ECO:0000313" key="2">
    <source>
        <dbReference type="EMBL" id="MFD1632752.1"/>
    </source>
</evidence>
<protein>
    <recommendedName>
        <fullName evidence="4">DUF3995 domain-containing protein</fullName>
    </recommendedName>
</protein>
<dbReference type="EMBL" id="JBHUDL010000004">
    <property type="protein sequence ID" value="MFD1632752.1"/>
    <property type="molecule type" value="Genomic_DNA"/>
</dbReference>
<proteinExistence type="predicted"/>
<evidence type="ECO:0008006" key="4">
    <source>
        <dbReference type="Google" id="ProtNLM"/>
    </source>
</evidence>
<feature type="transmembrane region" description="Helical" evidence="1">
    <location>
        <begin position="75"/>
        <end position="97"/>
    </location>
</feature>
<accession>A0ABD6CU82</accession>
<name>A0ABD6CU82_9EURY</name>
<dbReference type="AlphaFoldDB" id="A0ABD6CU82"/>
<sequence>MRPRRLVPVALAAAGVVAIVIGVQQELVHVASGYEGRVVTGWGGKLNHEERLLARLGAVGVAGAVAALRWRRLAVVPVATGSVVLCYALRAVLYYAFDPGLYTTVPVYGGTTRLVLGAEPALLAVGGTLLVVAGVVRGRATTERVAEGTPLTPT</sequence>
<dbReference type="Proteomes" id="UP001597075">
    <property type="component" value="Unassembled WGS sequence"/>
</dbReference>
<dbReference type="RefSeq" id="WP_256405958.1">
    <property type="nucleotide sequence ID" value="NZ_CP187151.1"/>
</dbReference>
<reference evidence="2 3" key="1">
    <citation type="journal article" date="2019" name="Int. J. Syst. Evol. Microbiol.">
        <title>The Global Catalogue of Microorganisms (GCM) 10K type strain sequencing project: providing services to taxonomists for standard genome sequencing and annotation.</title>
        <authorList>
            <consortium name="The Broad Institute Genomics Platform"/>
            <consortium name="The Broad Institute Genome Sequencing Center for Infectious Disease"/>
            <person name="Wu L."/>
            <person name="Ma J."/>
        </authorList>
    </citation>
    <scope>NUCLEOTIDE SEQUENCE [LARGE SCALE GENOMIC DNA]</scope>
    <source>
        <strain evidence="2 3">CGMCC 1.10594</strain>
    </source>
</reference>
<evidence type="ECO:0000313" key="3">
    <source>
        <dbReference type="Proteomes" id="UP001597075"/>
    </source>
</evidence>
<keyword evidence="1" id="KW-0812">Transmembrane</keyword>
<feature type="transmembrane region" description="Helical" evidence="1">
    <location>
        <begin position="52"/>
        <end position="68"/>
    </location>
</feature>
<gene>
    <name evidence="2" type="ORF">ACFSBJ_03185</name>
</gene>
<feature type="transmembrane region" description="Helical" evidence="1">
    <location>
        <begin position="117"/>
        <end position="136"/>
    </location>
</feature>